<evidence type="ECO:0000313" key="2">
    <source>
        <dbReference type="Proteomes" id="UP000095280"/>
    </source>
</evidence>
<dbReference type="Proteomes" id="UP000095280">
    <property type="component" value="Unplaced"/>
</dbReference>
<protein>
    <submittedName>
        <fullName evidence="3">DUF4461 domain-containing protein</fullName>
    </submittedName>
</protein>
<keyword evidence="2" id="KW-1185">Reference proteome</keyword>
<name>A0A1I8FF91_9PLAT</name>
<organism evidence="2 3">
    <name type="scientific">Macrostomum lignano</name>
    <dbReference type="NCBI Taxonomy" id="282301"/>
    <lineage>
        <taxon>Eukaryota</taxon>
        <taxon>Metazoa</taxon>
        <taxon>Spiralia</taxon>
        <taxon>Lophotrochozoa</taxon>
        <taxon>Platyhelminthes</taxon>
        <taxon>Rhabditophora</taxon>
        <taxon>Macrostomorpha</taxon>
        <taxon>Macrostomida</taxon>
        <taxon>Macrostomidae</taxon>
        <taxon>Macrostomum</taxon>
    </lineage>
</organism>
<accession>A0A1I8FF91</accession>
<proteinExistence type="predicted"/>
<dbReference type="WBParaSite" id="maker-unitig_30884-snap-gene-0.2-mRNA-1">
    <property type="protein sequence ID" value="maker-unitig_30884-snap-gene-0.2-mRNA-1"/>
    <property type="gene ID" value="maker-unitig_30884-snap-gene-0.2"/>
</dbReference>
<sequence>ACTRICFETQARWQARELGLRLQRLHSAAERPQARAGWFAAPFFLNGLGALRGGRDSQRTASSGRLRRFCEAEFSDSWTGSASAGAAEAPVGRPAATCSSWLVSVAPEAGAQNRRAPTNLGRLPPVRSGAGQPDRGCQHSVAVGLDSRHYLRSLSALETLLSTGRAWANRLRGRRVVFAPGKTGVGVMNSNRLLNPADVPELGWPHCYRDDFVRHSSVHGALTLAEYEACLLRLVSATGRLCTAACIRQAISSQEAAEPLNWSVVSELADQCVLKHSLDSVNVDSSLSAPDSVACLERLLMMPANFGFEGFENPSYSLQI</sequence>
<evidence type="ECO:0000256" key="1">
    <source>
        <dbReference type="SAM" id="MobiDB-lite"/>
    </source>
</evidence>
<dbReference type="AlphaFoldDB" id="A0A1I8FF91"/>
<reference evidence="3" key="1">
    <citation type="submission" date="2016-11" db="UniProtKB">
        <authorList>
            <consortium name="WormBaseParasite"/>
        </authorList>
    </citation>
    <scope>IDENTIFICATION</scope>
</reference>
<evidence type="ECO:0000313" key="3">
    <source>
        <dbReference type="WBParaSite" id="maker-unitig_30884-snap-gene-0.2-mRNA-1"/>
    </source>
</evidence>
<feature type="region of interest" description="Disordered" evidence="1">
    <location>
        <begin position="113"/>
        <end position="135"/>
    </location>
</feature>